<dbReference type="EMBL" id="CM010628">
    <property type="protein sequence ID" value="RID79316.1"/>
    <property type="molecule type" value="Genomic_DNA"/>
</dbReference>
<dbReference type="InterPro" id="IPR040256">
    <property type="entry name" value="At4g02000-like"/>
</dbReference>
<evidence type="ECO:0008006" key="6">
    <source>
        <dbReference type="Google" id="ProtNLM"/>
    </source>
</evidence>
<dbReference type="PANTHER" id="PTHR31286">
    <property type="entry name" value="GLYCINE-RICH CELL WALL STRUCTURAL PROTEIN 1.8-LIKE"/>
    <property type="match status" value="1"/>
</dbReference>
<feature type="region of interest" description="Disordered" evidence="1">
    <location>
        <begin position="651"/>
        <end position="680"/>
    </location>
</feature>
<dbReference type="InterPro" id="IPR025558">
    <property type="entry name" value="DUF4283"/>
</dbReference>
<accession>A0A398AVI5</accession>
<reference evidence="4 5" key="1">
    <citation type="submission" date="2018-06" db="EMBL/GenBank/DDBJ databases">
        <title>WGS assembly of Brassica rapa FPsc.</title>
        <authorList>
            <person name="Bowman J."/>
            <person name="Kohchi T."/>
            <person name="Yamato K."/>
            <person name="Jenkins J."/>
            <person name="Shu S."/>
            <person name="Ishizaki K."/>
            <person name="Yamaoka S."/>
            <person name="Nishihama R."/>
            <person name="Nakamura Y."/>
            <person name="Berger F."/>
            <person name="Adam C."/>
            <person name="Aki S."/>
            <person name="Althoff F."/>
            <person name="Araki T."/>
            <person name="Arteaga-Vazquez M."/>
            <person name="Balasubrmanian S."/>
            <person name="Bauer D."/>
            <person name="Boehm C."/>
            <person name="Briginshaw L."/>
            <person name="Caballero-Perez J."/>
            <person name="Catarino B."/>
            <person name="Chen F."/>
            <person name="Chiyoda S."/>
            <person name="Chovatia M."/>
            <person name="Davies K."/>
            <person name="Delmans M."/>
            <person name="Demura T."/>
            <person name="Dierschke T."/>
            <person name="Dolan L."/>
            <person name="Dorantes-Acosta A."/>
            <person name="Eklund D."/>
            <person name="Florent S."/>
            <person name="Flores-Sandoval E."/>
            <person name="Fujiyama A."/>
            <person name="Fukuzawa H."/>
            <person name="Galik B."/>
            <person name="Grimanelli D."/>
            <person name="Grimwood J."/>
            <person name="Grossniklaus U."/>
            <person name="Hamada T."/>
            <person name="Haseloff J."/>
            <person name="Hetherington A."/>
            <person name="Higo A."/>
            <person name="Hirakawa Y."/>
            <person name="Hundley H."/>
            <person name="Ikeda Y."/>
            <person name="Inoue K."/>
            <person name="Inoue S."/>
            <person name="Ishida S."/>
            <person name="Jia Q."/>
            <person name="Kakita M."/>
            <person name="Kanazawa T."/>
            <person name="Kawai Y."/>
            <person name="Kawashima T."/>
            <person name="Kennedy M."/>
            <person name="Kinose K."/>
            <person name="Kinoshita T."/>
            <person name="Kohara Y."/>
            <person name="Koide E."/>
            <person name="Komatsu K."/>
            <person name="Kopischke S."/>
            <person name="Kubo M."/>
            <person name="Kyozuka J."/>
            <person name="Lagercrantz U."/>
            <person name="Lin S."/>
            <person name="Lindquist E."/>
            <person name="Lipzen A."/>
            <person name="Lu C."/>
            <person name="Luna E."/>
            <person name="Martienssen R."/>
            <person name="Minamino N."/>
            <person name="Mizutani M."/>
            <person name="Mizutani M."/>
            <person name="Mochizuki N."/>
            <person name="Monte I."/>
            <person name="Mosher R."/>
            <person name="Nagasaki H."/>
            <person name="Nakagami H."/>
            <person name="Naramoto S."/>
            <person name="Nishitani K."/>
            <person name="Ohtani M."/>
            <person name="Okamoto T."/>
            <person name="Okumura M."/>
            <person name="Phillips J."/>
            <person name="Pollak B."/>
            <person name="Reinders A."/>
            <person name="Roevekamp M."/>
            <person name="Sano R."/>
            <person name="Sawa S."/>
            <person name="Schmid M."/>
            <person name="Shirakawa M."/>
            <person name="Solano R."/>
            <person name="Spunde A."/>
            <person name="Suetsugu N."/>
            <person name="Sugano S."/>
            <person name="Sugiyama A."/>
            <person name="Sun R."/>
            <person name="Suzuki Y."/>
            <person name="Takenaka M."/>
            <person name="Takezawa D."/>
            <person name="Tomogane H."/>
            <person name="Tsuzuki M."/>
            <person name="Ueda T."/>
            <person name="Umeda M."/>
            <person name="Ward J."/>
            <person name="Watanabe Y."/>
            <person name="Yazaki K."/>
            <person name="Yokoyama R."/>
            <person name="Yoshitake Y."/>
            <person name="Yotsui I."/>
            <person name="Zachgo S."/>
            <person name="Schmutz J."/>
        </authorList>
    </citation>
    <scope>NUCLEOTIDE SEQUENCE [LARGE SCALE GENOMIC DNA]</scope>
    <source>
        <strain evidence="5">cv. B-3</strain>
    </source>
</reference>
<feature type="compositionally biased region" description="Basic residues" evidence="1">
    <location>
        <begin position="310"/>
        <end position="319"/>
    </location>
</feature>
<evidence type="ECO:0000313" key="4">
    <source>
        <dbReference type="EMBL" id="RID79316.1"/>
    </source>
</evidence>
<dbReference type="Pfam" id="PF14111">
    <property type="entry name" value="DUF4283"/>
    <property type="match status" value="1"/>
</dbReference>
<dbReference type="PANTHER" id="PTHR31286:SF132">
    <property type="entry name" value="DUF4283 DOMAIN-CONTAINING PROTEIN"/>
    <property type="match status" value="1"/>
</dbReference>
<feature type="domain" description="DUF4283" evidence="2">
    <location>
        <begin position="40"/>
        <end position="121"/>
    </location>
</feature>
<evidence type="ECO:0000259" key="2">
    <source>
        <dbReference type="Pfam" id="PF14111"/>
    </source>
</evidence>
<sequence>MSQSSMIQRKGGPSSFTRRNLDSEDEVIRIPDCDLEAASERFRLTLMGRVLHLRGRSTDALIHLLPRPRIWNVEGRVRGLNLGNGRFQFDFDNEADLIAVLNKRPCHLNQWSFALERWEPSTSESFPNTIPFWITVTGVPVHYWNDQTFEEISKALGKYLLFDSKKARMQVSINIDKPLIFERGIEFPNGDIGRVTFAYEGLHRFCFTCNMISHDENSCPLLTQEEREVKRLQRADAYANDNNSHPTLNDPASSARAASIKRPRSPHYERQWGPSAKHISDDSRRVEKRQKHSPSRDIRTHRAYSDDHTRRTHNSRHPRTKEAVWERLEPPHRASHSSTMERNKLLFSSQKSRAFMPPSHRGGGALANTSQRFEAQVWRPRHTPRADSSNNRSPPHRALARNHDPHARALSDSQRTISDNLGNPEQGEIVSGDRPRSTNLETPEERLRRIKGKAHISEEPTSRERGPLIHNDPLIIRDQEERAQRTHSSIPARLAESSAGKEKQIAGNIDMELDFDYGHDLDGQDLETPLTELETAEVDNLVKETELLEMNAMLMETDDLLGDELLGDTPDDNAEQIEAISQLSPANAEQTMEMQVDQQHTNVSQDAPSVKNTKRSASNIRTAIASTEKAPTPAKGYLKNHISRSPDVKGVMASKKLHSRRGRASPKKKAPAGKSSMAQNITLPRFEVLPSALSKISVSLSGSVVSQKPSSKKI</sequence>
<feature type="compositionally biased region" description="Basic and acidic residues" evidence="1">
    <location>
        <begin position="455"/>
        <end position="467"/>
    </location>
</feature>
<feature type="domain" description="Zinc knuckle CX2CX4HX4C" evidence="3">
    <location>
        <begin position="174"/>
        <end position="220"/>
    </location>
</feature>
<dbReference type="Pfam" id="PF14392">
    <property type="entry name" value="zf-CCHC_4"/>
    <property type="match status" value="1"/>
</dbReference>
<dbReference type="Proteomes" id="UP000264353">
    <property type="component" value="Chromosome A1"/>
</dbReference>
<dbReference type="InterPro" id="IPR025836">
    <property type="entry name" value="Zn_knuckle_CX2CX4HX4C"/>
</dbReference>
<feature type="compositionally biased region" description="Basic and acidic residues" evidence="1">
    <location>
        <begin position="320"/>
        <end position="332"/>
    </location>
</feature>
<feature type="compositionally biased region" description="Basic residues" evidence="1">
    <location>
        <begin position="655"/>
        <end position="671"/>
    </location>
</feature>
<name>A0A398AVI5_BRACM</name>
<evidence type="ECO:0000259" key="3">
    <source>
        <dbReference type="Pfam" id="PF14392"/>
    </source>
</evidence>
<proteinExistence type="predicted"/>
<evidence type="ECO:0000256" key="1">
    <source>
        <dbReference type="SAM" id="MobiDB-lite"/>
    </source>
</evidence>
<organism evidence="4 5">
    <name type="scientific">Brassica campestris</name>
    <name type="common">Field mustard</name>
    <dbReference type="NCBI Taxonomy" id="3711"/>
    <lineage>
        <taxon>Eukaryota</taxon>
        <taxon>Viridiplantae</taxon>
        <taxon>Streptophyta</taxon>
        <taxon>Embryophyta</taxon>
        <taxon>Tracheophyta</taxon>
        <taxon>Spermatophyta</taxon>
        <taxon>Magnoliopsida</taxon>
        <taxon>eudicotyledons</taxon>
        <taxon>Gunneridae</taxon>
        <taxon>Pentapetalae</taxon>
        <taxon>rosids</taxon>
        <taxon>malvids</taxon>
        <taxon>Brassicales</taxon>
        <taxon>Brassicaceae</taxon>
        <taxon>Brassiceae</taxon>
        <taxon>Brassica</taxon>
    </lineage>
</organism>
<feature type="compositionally biased region" description="Polar residues" evidence="1">
    <location>
        <begin position="240"/>
        <end position="252"/>
    </location>
</feature>
<gene>
    <name evidence="4" type="ORF">BRARA_A02062</name>
</gene>
<feature type="region of interest" description="Disordered" evidence="1">
    <location>
        <begin position="376"/>
        <end position="468"/>
    </location>
</feature>
<protein>
    <recommendedName>
        <fullName evidence="6">DUF4283 domain-containing protein</fullName>
    </recommendedName>
</protein>
<feature type="region of interest" description="Disordered" evidence="1">
    <location>
        <begin position="238"/>
        <end position="342"/>
    </location>
</feature>
<evidence type="ECO:0000313" key="5">
    <source>
        <dbReference type="Proteomes" id="UP000264353"/>
    </source>
</evidence>
<feature type="compositionally biased region" description="Basic and acidic residues" evidence="1">
    <location>
        <begin position="294"/>
        <end position="309"/>
    </location>
</feature>
<dbReference type="AlphaFoldDB" id="A0A398AVI5"/>
<feature type="compositionally biased region" description="Polar residues" evidence="1">
    <location>
        <begin position="411"/>
        <end position="423"/>
    </location>
</feature>